<evidence type="ECO:0000313" key="1">
    <source>
        <dbReference type="EMBL" id="EGG24733.1"/>
    </source>
</evidence>
<name>F4PG99_CACFS</name>
<proteinExistence type="predicted"/>
<dbReference type="EMBL" id="GL883006">
    <property type="protein sequence ID" value="EGG24733.1"/>
    <property type="molecule type" value="Genomic_DNA"/>
</dbReference>
<evidence type="ECO:0000313" key="2">
    <source>
        <dbReference type="Proteomes" id="UP000007797"/>
    </source>
</evidence>
<dbReference type="RefSeq" id="XP_004362584.1">
    <property type="nucleotide sequence ID" value="XM_004362527.1"/>
</dbReference>
<dbReference type="GeneID" id="14876891"/>
<gene>
    <name evidence="1" type="ORF">DFA_02977</name>
</gene>
<dbReference type="KEGG" id="dfa:DFA_02977"/>
<reference evidence="2" key="1">
    <citation type="journal article" date="2011" name="Genome Res.">
        <title>Phylogeny-wide analysis of social amoeba genomes highlights ancient origins for complex intercellular communication.</title>
        <authorList>
            <person name="Heidel A.J."/>
            <person name="Lawal H.M."/>
            <person name="Felder M."/>
            <person name="Schilde C."/>
            <person name="Helps N.R."/>
            <person name="Tunggal B."/>
            <person name="Rivero F."/>
            <person name="John U."/>
            <person name="Schleicher M."/>
            <person name="Eichinger L."/>
            <person name="Platzer M."/>
            <person name="Noegel A.A."/>
            <person name="Schaap P."/>
            <person name="Gloeckner G."/>
        </authorList>
    </citation>
    <scope>NUCLEOTIDE SEQUENCE [LARGE SCALE GENOMIC DNA]</scope>
    <source>
        <strain evidence="2">SH3</strain>
    </source>
</reference>
<protein>
    <submittedName>
        <fullName evidence="1">Uncharacterized protein</fullName>
    </submittedName>
</protein>
<sequence>MTINTIAIHYYLISSNQQQQQQQQQSTKYSSYLLNTPNTLIIKMLFKTLSNMSSINQFSSSIGQQQSQSMNSYDNNNNNNGSHQSMMNINQTSAFSRPYWCKCNLKFTETNLNAILESTIPNH</sequence>
<keyword evidence="2" id="KW-1185">Reference proteome</keyword>
<organism evidence="1 2">
    <name type="scientific">Cavenderia fasciculata</name>
    <name type="common">Slime mold</name>
    <name type="synonym">Dictyostelium fasciculatum</name>
    <dbReference type="NCBI Taxonomy" id="261658"/>
    <lineage>
        <taxon>Eukaryota</taxon>
        <taxon>Amoebozoa</taxon>
        <taxon>Evosea</taxon>
        <taxon>Eumycetozoa</taxon>
        <taxon>Dictyostelia</taxon>
        <taxon>Acytosteliales</taxon>
        <taxon>Cavenderiaceae</taxon>
        <taxon>Cavenderia</taxon>
    </lineage>
</organism>
<accession>F4PG99</accession>
<dbReference type="Proteomes" id="UP000007797">
    <property type="component" value="Unassembled WGS sequence"/>
</dbReference>
<dbReference type="AlphaFoldDB" id="F4PG99"/>